<evidence type="ECO:0000256" key="3">
    <source>
        <dbReference type="PROSITE-ProRule" id="PRU00108"/>
    </source>
</evidence>
<sequence>MNAETCVSYCEMTSMDSYYSPSAPQGRDHQANPFRTFQASDTKYSPAFLTNKGQAYGEKSGSPFQQECQSLDATAGEGTFNKYHLFMQRSSCKTPPDSSKLQQESGHNGGLIACYGKDTTGLTDSELPQNSDPAGMDGSYLSVKESGVKSPQQPNSELASPLDKAEGESNKGKKRRNRTTFTSYQLEELEKVFQKTHYPDVYAREQLALRTDLTEARVQSKTKDGIHGKINNRFSKSLAYGGGGTGGVTMLSEASGPGGFLPSPPCPLLLLMALIEKKLRGGHHSLSAPTTSNNGQVWFQNRRAKWRKRERFGQMQQVRTHFSTAYELPLLTRPENYAQIQNPSWIGSSSAASPVPGCVVPCDSVTSCMPPHPHAASGVSDFLGVPSPGGHMGQTHMGSLFGSPGMSTGINGYDLNMDPDRKSSSIATLRMKAKEHSAAISWAT</sequence>
<comment type="caution">
    <text evidence="8">The sequence shown here is derived from an EMBL/GenBank/DDBJ whole genome shotgun (WGS) entry which is preliminary data.</text>
</comment>
<name>A0A498MY76_LABRO</name>
<dbReference type="EMBL" id="QBIY01012612">
    <property type="protein sequence ID" value="RXN21605.1"/>
    <property type="molecule type" value="Genomic_DNA"/>
</dbReference>
<dbReference type="GO" id="GO:0005634">
    <property type="term" value="C:nucleus"/>
    <property type="evidence" value="ECO:0007669"/>
    <property type="project" value="UniProtKB-SubCell"/>
</dbReference>
<dbReference type="GO" id="GO:0000977">
    <property type="term" value="F:RNA polymerase II transcription regulatory region sequence-specific DNA binding"/>
    <property type="evidence" value="ECO:0007669"/>
    <property type="project" value="TreeGrafter"/>
</dbReference>
<dbReference type="CDD" id="cd00086">
    <property type="entry name" value="homeodomain"/>
    <property type="match status" value="1"/>
</dbReference>
<keyword evidence="9" id="KW-1185">Reference proteome</keyword>
<feature type="domain" description="Homeobox" evidence="6">
    <location>
        <begin position="172"/>
        <end position="309"/>
    </location>
</feature>
<evidence type="ECO:0000313" key="9">
    <source>
        <dbReference type="Proteomes" id="UP000290572"/>
    </source>
</evidence>
<gene>
    <name evidence="8" type="ORF">ROHU_024184</name>
</gene>
<keyword evidence="3 4" id="KW-0238">DNA-binding</keyword>
<dbReference type="InterPro" id="IPR050649">
    <property type="entry name" value="Paired_Homeobox_TFs"/>
</dbReference>
<keyword evidence="2" id="KW-0217">Developmental protein</keyword>
<dbReference type="InterPro" id="IPR003654">
    <property type="entry name" value="OAR_dom"/>
</dbReference>
<feature type="region of interest" description="Disordered" evidence="5">
    <location>
        <begin position="122"/>
        <end position="179"/>
    </location>
</feature>
<dbReference type="Pfam" id="PF00046">
    <property type="entry name" value="Homeodomain"/>
    <property type="match status" value="1"/>
</dbReference>
<keyword evidence="3 4" id="KW-0539">Nucleus</keyword>
<evidence type="ECO:0000256" key="1">
    <source>
        <dbReference type="ARBA" id="ARBA00004123"/>
    </source>
</evidence>
<dbReference type="PROSITE" id="PS50071">
    <property type="entry name" value="HOMEOBOX_2"/>
    <property type="match status" value="1"/>
</dbReference>
<feature type="compositionally biased region" description="Polar residues" evidence="5">
    <location>
        <begin position="149"/>
        <end position="158"/>
    </location>
</feature>
<dbReference type="PROSITE" id="PS50803">
    <property type="entry name" value="OAR"/>
    <property type="match status" value="1"/>
</dbReference>
<keyword evidence="3 4" id="KW-0371">Homeobox</keyword>
<dbReference type="FunFam" id="1.10.10.60:FF:000710">
    <property type="entry name" value="Paired box 7a"/>
    <property type="match status" value="1"/>
</dbReference>
<evidence type="ECO:0000259" key="7">
    <source>
        <dbReference type="PROSITE" id="PS50803"/>
    </source>
</evidence>
<evidence type="ECO:0000256" key="5">
    <source>
        <dbReference type="SAM" id="MobiDB-lite"/>
    </source>
</evidence>
<accession>A0A498MY76</accession>
<dbReference type="STRING" id="84645.A0A498MY76"/>
<feature type="compositionally biased region" description="Polar residues" evidence="5">
    <location>
        <begin position="122"/>
        <end position="132"/>
    </location>
</feature>
<proteinExistence type="predicted"/>
<protein>
    <submittedName>
        <fullName evidence="8">Homeobox aristaless-like 4</fullName>
    </submittedName>
</protein>
<dbReference type="InterPro" id="IPR009057">
    <property type="entry name" value="Homeodomain-like_sf"/>
</dbReference>
<dbReference type="Proteomes" id="UP000290572">
    <property type="component" value="Unassembled WGS sequence"/>
</dbReference>
<evidence type="ECO:0000256" key="2">
    <source>
        <dbReference type="ARBA" id="ARBA00022473"/>
    </source>
</evidence>
<dbReference type="InterPro" id="IPR001356">
    <property type="entry name" value="HD"/>
</dbReference>
<evidence type="ECO:0000256" key="4">
    <source>
        <dbReference type="RuleBase" id="RU000682"/>
    </source>
</evidence>
<feature type="domain" description="OAR" evidence="7">
    <location>
        <begin position="424"/>
        <end position="437"/>
    </location>
</feature>
<reference evidence="8 9" key="1">
    <citation type="submission" date="2018-03" db="EMBL/GenBank/DDBJ databases">
        <title>Draft genome sequence of Rohu Carp (Labeo rohita).</title>
        <authorList>
            <person name="Das P."/>
            <person name="Kushwaha B."/>
            <person name="Joshi C.G."/>
            <person name="Kumar D."/>
            <person name="Nagpure N.S."/>
            <person name="Sahoo L."/>
            <person name="Das S.P."/>
            <person name="Bit A."/>
            <person name="Patnaik S."/>
            <person name="Meher P.K."/>
            <person name="Jayasankar P."/>
            <person name="Koringa P.G."/>
            <person name="Patel N.V."/>
            <person name="Hinsu A.T."/>
            <person name="Kumar R."/>
            <person name="Pandey M."/>
            <person name="Agarwal S."/>
            <person name="Srivastava S."/>
            <person name="Singh M."/>
            <person name="Iquebal M.A."/>
            <person name="Jaiswal S."/>
            <person name="Angadi U.B."/>
            <person name="Kumar N."/>
            <person name="Raza M."/>
            <person name="Shah T.M."/>
            <person name="Rai A."/>
            <person name="Jena J.K."/>
        </authorList>
    </citation>
    <scope>NUCLEOTIDE SEQUENCE [LARGE SCALE GENOMIC DNA]</scope>
    <source>
        <strain evidence="8">DASCIFA01</strain>
        <tissue evidence="8">Testis</tissue>
    </source>
</reference>
<evidence type="ECO:0000259" key="6">
    <source>
        <dbReference type="PROSITE" id="PS50071"/>
    </source>
</evidence>
<dbReference type="PANTHER" id="PTHR24329">
    <property type="entry name" value="HOMEOBOX PROTEIN ARISTALESS"/>
    <property type="match status" value="1"/>
</dbReference>
<organism evidence="8 9">
    <name type="scientific">Labeo rohita</name>
    <name type="common">Indian major carp</name>
    <name type="synonym">Cyprinus rohita</name>
    <dbReference type="NCBI Taxonomy" id="84645"/>
    <lineage>
        <taxon>Eukaryota</taxon>
        <taxon>Metazoa</taxon>
        <taxon>Chordata</taxon>
        <taxon>Craniata</taxon>
        <taxon>Vertebrata</taxon>
        <taxon>Euteleostomi</taxon>
        <taxon>Actinopterygii</taxon>
        <taxon>Neopterygii</taxon>
        <taxon>Teleostei</taxon>
        <taxon>Ostariophysi</taxon>
        <taxon>Cypriniformes</taxon>
        <taxon>Cyprinidae</taxon>
        <taxon>Labeoninae</taxon>
        <taxon>Labeonini</taxon>
        <taxon>Labeo</taxon>
    </lineage>
</organism>
<feature type="DNA-binding region" description="Homeobox" evidence="3">
    <location>
        <begin position="174"/>
        <end position="310"/>
    </location>
</feature>
<dbReference type="GO" id="GO:0001228">
    <property type="term" value="F:DNA-binding transcription activator activity, RNA polymerase II-specific"/>
    <property type="evidence" value="ECO:0007669"/>
    <property type="project" value="TreeGrafter"/>
</dbReference>
<dbReference type="PANTHER" id="PTHR24329:SF322">
    <property type="entry name" value="HOMEOBOX PROTEIN ARISTALESS-LIKE 4"/>
    <property type="match status" value="1"/>
</dbReference>
<comment type="subcellular location">
    <subcellularLocation>
        <location evidence="1 3 4">Nucleus</location>
    </subcellularLocation>
</comment>
<dbReference type="SMART" id="SM00389">
    <property type="entry name" value="HOX"/>
    <property type="match status" value="1"/>
</dbReference>
<dbReference type="AlphaFoldDB" id="A0A498MY76"/>
<evidence type="ECO:0000313" key="8">
    <source>
        <dbReference type="EMBL" id="RXN21605.1"/>
    </source>
</evidence>
<dbReference type="SUPFAM" id="SSF46689">
    <property type="entry name" value="Homeodomain-like"/>
    <property type="match status" value="1"/>
</dbReference>
<dbReference type="Pfam" id="PF03826">
    <property type="entry name" value="OAR"/>
    <property type="match status" value="1"/>
</dbReference>
<dbReference type="Gene3D" id="1.10.10.60">
    <property type="entry name" value="Homeodomain-like"/>
    <property type="match status" value="1"/>
</dbReference>